<feature type="compositionally biased region" description="Pro residues" evidence="4">
    <location>
        <begin position="320"/>
        <end position="337"/>
    </location>
</feature>
<feature type="compositionally biased region" description="Basic residues" evidence="4">
    <location>
        <begin position="374"/>
        <end position="383"/>
    </location>
</feature>
<keyword evidence="2" id="KW-0808">Transferase</keyword>
<dbReference type="InterPro" id="IPR011004">
    <property type="entry name" value="Trimer_LpxA-like_sf"/>
</dbReference>
<dbReference type="InterPro" id="IPR024688">
    <property type="entry name" value="Mac_dom"/>
</dbReference>
<dbReference type="GO" id="GO:0016407">
    <property type="term" value="F:acetyltransferase activity"/>
    <property type="evidence" value="ECO:0007669"/>
    <property type="project" value="InterPro"/>
</dbReference>
<dbReference type="InterPro" id="IPR001138">
    <property type="entry name" value="Zn2Cys6_DnaBD"/>
</dbReference>
<dbReference type="SUPFAM" id="SSF57701">
    <property type="entry name" value="Zn2/Cys6 DNA-binding domain"/>
    <property type="match status" value="1"/>
</dbReference>
<feature type="region of interest" description="Disordered" evidence="4">
    <location>
        <begin position="293"/>
        <end position="439"/>
    </location>
</feature>
<dbReference type="GO" id="GO:0000981">
    <property type="term" value="F:DNA-binding transcription factor activity, RNA polymerase II-specific"/>
    <property type="evidence" value="ECO:0007669"/>
    <property type="project" value="InterPro"/>
</dbReference>
<keyword evidence="3" id="KW-0539">Nucleus</keyword>
<feature type="compositionally biased region" description="Basic and acidic residues" evidence="4">
    <location>
        <begin position="70"/>
        <end position="96"/>
    </location>
</feature>
<evidence type="ECO:0000259" key="5">
    <source>
        <dbReference type="PROSITE" id="PS50048"/>
    </source>
</evidence>
<feature type="compositionally biased region" description="Polar residues" evidence="4">
    <location>
        <begin position="41"/>
        <end position="69"/>
    </location>
</feature>
<dbReference type="InterPro" id="IPR051159">
    <property type="entry name" value="Hexapeptide_acetyltransf"/>
</dbReference>
<comment type="caution">
    <text evidence="6">The sequence shown here is derived from an EMBL/GenBank/DDBJ whole genome shotgun (WGS) entry which is preliminary data.</text>
</comment>
<evidence type="ECO:0000256" key="2">
    <source>
        <dbReference type="ARBA" id="ARBA00022679"/>
    </source>
</evidence>
<accession>A0A8H5ZD13</accession>
<dbReference type="EMBL" id="WNKQ01000014">
    <property type="protein sequence ID" value="KAF5847032.1"/>
    <property type="molecule type" value="Genomic_DNA"/>
</dbReference>
<dbReference type="SMART" id="SM00066">
    <property type="entry name" value="GAL4"/>
    <property type="match status" value="1"/>
</dbReference>
<dbReference type="PROSITE" id="PS00463">
    <property type="entry name" value="ZN2_CY6_FUNGAL_1"/>
    <property type="match status" value="1"/>
</dbReference>
<name>A0A8H5ZD13_COCSA</name>
<sequence length="655" mass="71597">MSTVLHMPAFNTAPHGPAFTSVNGPSSVSPTDEQKPPIVAKSSTWSPASRGQETSYHSPRSDTSPSTVSSRDRSPESVNKRRRSASEEDNIARRSSGELVAGSRQLPHPFHTMSRETLTTMDAPPQQSLPPLGRPDAERRWQTEPRELPHTGHQHFDHRDPRPVEPVRPSISSDSHARMGSAGEAELDDTSATEVTRAGVQVELKKRKRQFANRTKTGCGTCRRRKKKCDEAKPECNNCTRGGFVCEGYANKVPWTKNGPAKAPPALQAKERLSAIPTCPGCSRPHIPHCAPHSTEAAYPAPDIRSANGQDRKPWNNWPEPTPPPPPPVRAPYPPESLPSAPVQYGQPPPSQHERHLSHENQPPPPLQQPLHQHSSRVYHHTPHTMSHIPTSSPAPAPAPAPAPVLASKAVVQPPQRHHVAHQHSRPPPPLSTNIPPAQSPVRFPPASSMLYRSEKDKMLAGEPFLPFDRILMDERHQCMGAQQNFNNTAYASNQFSKQTREGLFKTILAARWIPPRKDANDVISHLGSNVFVAAPFTCDYGYHLNIAENVVIGSDCHLHDSARICIGRNTKIGARVTIQTLKTPTDNKSLKGSNGTEIAQEVHIGENVYIGDNCVIEAGVKIGENTIVRPGSVVSHTLPPNCVAQGNPANILPN</sequence>
<evidence type="ECO:0000256" key="4">
    <source>
        <dbReference type="SAM" id="MobiDB-lite"/>
    </source>
</evidence>
<dbReference type="PANTHER" id="PTHR23416:SF76">
    <property type="entry name" value="ZN(II)2CYS6 TRANSCRIPTION FACTOR (EUROFUNG)"/>
    <property type="match status" value="1"/>
</dbReference>
<feature type="compositionally biased region" description="Basic residues" evidence="4">
    <location>
        <begin position="416"/>
        <end position="425"/>
    </location>
</feature>
<dbReference type="CDD" id="cd00067">
    <property type="entry name" value="GAL4"/>
    <property type="match status" value="1"/>
</dbReference>
<gene>
    <name evidence="6" type="ORF">GGP41_003323</name>
</gene>
<dbReference type="SMART" id="SM01266">
    <property type="entry name" value="Mac"/>
    <property type="match status" value="1"/>
</dbReference>
<dbReference type="Pfam" id="PF12464">
    <property type="entry name" value="Mac"/>
    <property type="match status" value="1"/>
</dbReference>
<dbReference type="GO" id="GO:0008374">
    <property type="term" value="F:O-acyltransferase activity"/>
    <property type="evidence" value="ECO:0007669"/>
    <property type="project" value="TreeGrafter"/>
</dbReference>
<feature type="compositionally biased region" description="Pro residues" evidence="4">
    <location>
        <begin position="393"/>
        <end position="403"/>
    </location>
</feature>
<dbReference type="GO" id="GO:0008270">
    <property type="term" value="F:zinc ion binding"/>
    <property type="evidence" value="ECO:0007669"/>
    <property type="project" value="InterPro"/>
</dbReference>
<organism evidence="6 7">
    <name type="scientific">Cochliobolus sativus</name>
    <name type="common">Common root rot and spot blotch fungus</name>
    <name type="synonym">Bipolaris sorokiniana</name>
    <dbReference type="NCBI Taxonomy" id="45130"/>
    <lineage>
        <taxon>Eukaryota</taxon>
        <taxon>Fungi</taxon>
        <taxon>Dikarya</taxon>
        <taxon>Ascomycota</taxon>
        <taxon>Pezizomycotina</taxon>
        <taxon>Dothideomycetes</taxon>
        <taxon>Pleosporomycetidae</taxon>
        <taxon>Pleosporales</taxon>
        <taxon>Pleosporineae</taxon>
        <taxon>Pleosporaceae</taxon>
        <taxon>Bipolaris</taxon>
    </lineage>
</organism>
<dbReference type="PANTHER" id="PTHR23416">
    <property type="entry name" value="SIALIC ACID SYNTHASE-RELATED"/>
    <property type="match status" value="1"/>
</dbReference>
<protein>
    <recommendedName>
        <fullName evidence="5">Zn(2)-C6 fungal-type domain-containing protein</fullName>
    </recommendedName>
</protein>
<dbReference type="SUPFAM" id="SSF51161">
    <property type="entry name" value="Trimeric LpxA-like enzymes"/>
    <property type="match status" value="1"/>
</dbReference>
<dbReference type="InterPro" id="IPR001451">
    <property type="entry name" value="Hexapep"/>
</dbReference>
<dbReference type="InterPro" id="IPR036864">
    <property type="entry name" value="Zn2-C6_fun-type_DNA-bd_sf"/>
</dbReference>
<dbReference type="AlphaFoldDB" id="A0A8H5ZD13"/>
<dbReference type="Gene3D" id="4.10.240.10">
    <property type="entry name" value="Zn(2)-C6 fungal-type DNA-binding domain"/>
    <property type="match status" value="1"/>
</dbReference>
<dbReference type="Proteomes" id="UP000624244">
    <property type="component" value="Unassembled WGS sequence"/>
</dbReference>
<dbReference type="Gene3D" id="2.160.10.10">
    <property type="entry name" value="Hexapeptide repeat proteins"/>
    <property type="match status" value="1"/>
</dbReference>
<evidence type="ECO:0000313" key="7">
    <source>
        <dbReference type="Proteomes" id="UP000624244"/>
    </source>
</evidence>
<proteinExistence type="inferred from homology"/>
<dbReference type="Pfam" id="PF00172">
    <property type="entry name" value="Zn_clus"/>
    <property type="match status" value="1"/>
</dbReference>
<feature type="domain" description="Zn(2)-C6 fungal-type" evidence="5">
    <location>
        <begin position="218"/>
        <end position="246"/>
    </location>
</feature>
<reference evidence="6" key="1">
    <citation type="submission" date="2019-11" db="EMBL/GenBank/DDBJ databases">
        <title>Bipolaris sorokiniana Genome sequencing.</title>
        <authorList>
            <person name="Wang H."/>
        </authorList>
    </citation>
    <scope>NUCLEOTIDE SEQUENCE</scope>
</reference>
<comment type="similarity">
    <text evidence="1">Belongs to the transferase hexapeptide repeat family.</text>
</comment>
<evidence type="ECO:0000256" key="3">
    <source>
        <dbReference type="ARBA" id="ARBA00023242"/>
    </source>
</evidence>
<evidence type="ECO:0000256" key="1">
    <source>
        <dbReference type="ARBA" id="ARBA00007274"/>
    </source>
</evidence>
<feature type="compositionally biased region" description="Basic and acidic residues" evidence="4">
    <location>
        <begin position="135"/>
        <end position="165"/>
    </location>
</feature>
<dbReference type="OMA" id="ACNNCIR"/>
<feature type="compositionally biased region" description="Polar residues" evidence="4">
    <location>
        <begin position="20"/>
        <end position="31"/>
    </location>
</feature>
<evidence type="ECO:0000313" key="6">
    <source>
        <dbReference type="EMBL" id="KAF5847032.1"/>
    </source>
</evidence>
<dbReference type="PROSITE" id="PS50048">
    <property type="entry name" value="ZN2_CY6_FUNGAL_2"/>
    <property type="match status" value="1"/>
</dbReference>
<dbReference type="Pfam" id="PF00132">
    <property type="entry name" value="Hexapep"/>
    <property type="match status" value="1"/>
</dbReference>
<feature type="region of interest" description="Disordered" evidence="4">
    <location>
        <begin position="1"/>
        <end position="193"/>
    </location>
</feature>